<evidence type="ECO:0000256" key="3">
    <source>
        <dbReference type="ARBA" id="ARBA00022729"/>
    </source>
</evidence>
<sequence length="1348" mass="138000">MKHLRHLLRRSGWLRADKRSNDQVQRGQKPTRRLSSEALERRELLAGDFAAAHNYFLANDVDNNMRVTPMDALTVINHLNRNGGNSSEVGQGEEIKAFVDVNGDNRVTAADALSVINTLNRMGEGAGEPLLEVQLSARDGSSAELVRDSNGAYNVAVGQVFELEVGYLDLREDKVFTLPTGTPGQTVDVRFRQGVFQLVADIGVSGATNAPSLITPIIAETQQIKIGQQIDDPTQTLALEVTLTSATGQVSTNTARIAATDFTADPTGTLTAALETLEDANGLFLDAGTTVQVTRLPSADPDDFFLQVRFGGNDAIGVNQPTIRVQPVISIPGVGEFPYNAAAVTNQEFRTDNVLQGVDSSGTAIGQRYDIDYESRSLPNPNGGSFEFLNNRPAIGSFDPNTADPAEVFNDIGGLGPVIAGGVPEANGGDEDTLDNVFDALSIPVFINAPVQGLTFEVTPGEDSNGESFLIYGFLEEPDEQGNDNSRPVPLDQVRFDADARFVINATVDGAPVTPTVSVAVSPAAVNEDGNNALNYTFTRTGATTDALTVDYTVSGTATSGTDFTALSGTLTIPAGQASATVSVDPTDDDTVEPDETIVLTVTDTASYDVGASATATGTITNDDVATVTPVVTVAVNPAAVNEDGSGTLIYTFTRSGATTDALAVSYTVGGTATSGTDFTALSGTVTIPAGQSSATVSVNPTDDSVVEPDETIILTITDTATYDVGAAGSATGTITDDDTATATPVVTVTVNPTAVNEDGSGALVYTFARTGATTNALAVTYTVSGTATSGTDFTALSGTVTIPAGQSSVTLSVNPTDDSVVEPDETIILTITDTATYDVGAAGAATGTITNDDTAPVTPVVTVAVAPSAVNEDGSGTLVYTFTRTGATTSDLTVNYTVSGTATSGSDFTALSGSVTIPAGQSSATVSVNPTDDTVVEPNETIILTVVDTASYDVGAAAAATGTITNDDQVVVNPGTISLSPATLSVGEGGAFATFTVTRTGGSDGAVSVVFATSNGTAISGADYTGKTETVTFADGDSATKTITVSIIDDTVDEPNETFNVTISGATGGAVLGASASAVTIIDNDPTDPGTGSTVAGSIFVDEVENLNEVIKSGGSVAPFRDGIKDAGESGLSGVRVELRTASGELVATAFTDMNGSYRFTGVTQGSYRIHFGVSTANTFLSGSNHVPVTVGASGSNVAATNLPVLGLSASMSNLDILASSYLRGNTDAASASNNGRRGGSVALDASGNQIFFMAAEGFDNVDYSELLLNANRDAAILTIVDGTEIKTALLDENDFVISRDGTALQFFGGVEELGFVSTSNPLTSQGFSQAAIDALFSRAAGIANSN</sequence>
<keyword evidence="3" id="KW-0732">Signal</keyword>
<dbReference type="PANTHER" id="PTHR11878:SF65">
    <property type="entry name" value="NA_CA-EXCHANGE PROTEIN, ISOFORM G"/>
    <property type="match status" value="1"/>
</dbReference>
<evidence type="ECO:0000256" key="5">
    <source>
        <dbReference type="ARBA" id="ARBA00022837"/>
    </source>
</evidence>
<evidence type="ECO:0000256" key="6">
    <source>
        <dbReference type="ARBA" id="ARBA00023065"/>
    </source>
</evidence>
<dbReference type="EMBL" id="BAABRO010000003">
    <property type="protein sequence ID" value="GAA5506412.1"/>
    <property type="molecule type" value="Genomic_DNA"/>
</dbReference>
<feature type="domain" description="Calx-beta" evidence="7">
    <location>
        <begin position="731"/>
        <end position="833"/>
    </location>
</feature>
<evidence type="ECO:0000256" key="4">
    <source>
        <dbReference type="ARBA" id="ARBA00022737"/>
    </source>
</evidence>
<feature type="domain" description="Calx-beta" evidence="7">
    <location>
        <begin position="961"/>
        <end position="1065"/>
    </location>
</feature>
<dbReference type="Gene3D" id="2.60.40.10">
    <property type="entry name" value="Immunoglobulins"/>
    <property type="match status" value="1"/>
</dbReference>
<keyword evidence="2" id="KW-0964">Secreted</keyword>
<comment type="subcellular location">
    <subcellularLocation>
        <location evidence="1">Secreted</location>
    </subcellularLocation>
</comment>
<gene>
    <name evidence="8" type="ORF">Rcae01_01865</name>
</gene>
<dbReference type="Gene3D" id="1.10.1330.10">
    <property type="entry name" value="Dockerin domain"/>
    <property type="match status" value="1"/>
</dbReference>
<keyword evidence="6" id="KW-0406">Ion transport</keyword>
<keyword evidence="6" id="KW-0813">Transport</keyword>
<evidence type="ECO:0000256" key="1">
    <source>
        <dbReference type="ARBA" id="ARBA00004613"/>
    </source>
</evidence>
<accession>A0ABP9VMJ1</accession>
<dbReference type="SUPFAM" id="SSF117074">
    <property type="entry name" value="Hypothetical protein PA1324"/>
    <property type="match status" value="1"/>
</dbReference>
<dbReference type="Proteomes" id="UP001416858">
    <property type="component" value="Unassembled WGS sequence"/>
</dbReference>
<keyword evidence="9" id="KW-1185">Reference proteome</keyword>
<dbReference type="Pfam" id="PF17210">
    <property type="entry name" value="SdrD_B"/>
    <property type="match status" value="1"/>
</dbReference>
<feature type="domain" description="Calx-beta" evidence="7">
    <location>
        <begin position="506"/>
        <end position="603"/>
    </location>
</feature>
<dbReference type="SMART" id="SM00237">
    <property type="entry name" value="Calx_beta"/>
    <property type="match status" value="5"/>
</dbReference>
<reference evidence="8 9" key="1">
    <citation type="submission" date="2024-02" db="EMBL/GenBank/DDBJ databases">
        <title>Rhodopirellula caenicola NBRC 110016.</title>
        <authorList>
            <person name="Ichikawa N."/>
            <person name="Katano-Makiyama Y."/>
            <person name="Hidaka K."/>
        </authorList>
    </citation>
    <scope>NUCLEOTIDE SEQUENCE [LARGE SCALE GENOMIC DNA]</scope>
    <source>
        <strain evidence="8 9">NBRC 110016</strain>
    </source>
</reference>
<dbReference type="Gene3D" id="2.60.40.2030">
    <property type="match status" value="5"/>
</dbReference>
<dbReference type="PANTHER" id="PTHR11878">
    <property type="entry name" value="SODIUM/CALCIUM EXCHANGER"/>
    <property type="match status" value="1"/>
</dbReference>
<keyword evidence="5" id="KW-0106">Calcium</keyword>
<protein>
    <recommendedName>
        <fullName evidence="7">Calx-beta domain-containing protein</fullName>
    </recommendedName>
</protein>
<dbReference type="SUPFAM" id="SSF63446">
    <property type="entry name" value="Type I dockerin domain"/>
    <property type="match status" value="1"/>
</dbReference>
<dbReference type="InterPro" id="IPR036439">
    <property type="entry name" value="Dockerin_dom_sf"/>
</dbReference>
<feature type="domain" description="Calx-beta" evidence="7">
    <location>
        <begin position="846"/>
        <end position="948"/>
    </location>
</feature>
<dbReference type="InterPro" id="IPR013783">
    <property type="entry name" value="Ig-like_fold"/>
</dbReference>
<name>A0ABP9VMJ1_9BACT</name>
<keyword evidence="4" id="KW-0677">Repeat</keyword>
<evidence type="ECO:0000313" key="8">
    <source>
        <dbReference type="EMBL" id="GAA5506412.1"/>
    </source>
</evidence>
<dbReference type="RefSeq" id="WP_345683361.1">
    <property type="nucleotide sequence ID" value="NZ_BAABRO010000003.1"/>
</dbReference>
<dbReference type="InterPro" id="IPR038081">
    <property type="entry name" value="CalX-like_sf"/>
</dbReference>
<feature type="domain" description="Calx-beta" evidence="7">
    <location>
        <begin position="616"/>
        <end position="718"/>
    </location>
</feature>
<evidence type="ECO:0000259" key="7">
    <source>
        <dbReference type="SMART" id="SM00237"/>
    </source>
</evidence>
<evidence type="ECO:0000313" key="9">
    <source>
        <dbReference type="Proteomes" id="UP001416858"/>
    </source>
</evidence>
<proteinExistence type="predicted"/>
<dbReference type="InterPro" id="IPR003644">
    <property type="entry name" value="Calx_beta"/>
</dbReference>
<dbReference type="InterPro" id="IPR002105">
    <property type="entry name" value="Dockerin_1_rpt"/>
</dbReference>
<dbReference type="Pfam" id="PF03160">
    <property type="entry name" value="Calx-beta"/>
    <property type="match status" value="5"/>
</dbReference>
<dbReference type="InterPro" id="IPR033764">
    <property type="entry name" value="Sdr_B"/>
</dbReference>
<dbReference type="InterPro" id="IPR051171">
    <property type="entry name" value="CaCA"/>
</dbReference>
<organism evidence="8 9">
    <name type="scientific">Novipirellula caenicola</name>
    <dbReference type="NCBI Taxonomy" id="1536901"/>
    <lineage>
        <taxon>Bacteria</taxon>
        <taxon>Pseudomonadati</taxon>
        <taxon>Planctomycetota</taxon>
        <taxon>Planctomycetia</taxon>
        <taxon>Pirellulales</taxon>
        <taxon>Pirellulaceae</taxon>
        <taxon>Novipirellula</taxon>
    </lineage>
</organism>
<dbReference type="SUPFAM" id="SSF141072">
    <property type="entry name" value="CalX-like"/>
    <property type="match status" value="5"/>
</dbReference>
<comment type="caution">
    <text evidence="8">The sequence shown here is derived from an EMBL/GenBank/DDBJ whole genome shotgun (WGS) entry which is preliminary data.</text>
</comment>
<evidence type="ECO:0000256" key="2">
    <source>
        <dbReference type="ARBA" id="ARBA00022525"/>
    </source>
</evidence>
<dbReference type="Pfam" id="PF00404">
    <property type="entry name" value="Dockerin_1"/>
    <property type="match status" value="1"/>
</dbReference>